<gene>
    <name evidence="3" type="ORF">ACFQ03_07395</name>
</gene>
<dbReference type="EMBL" id="JBHTIU010000027">
    <property type="protein sequence ID" value="MFD0868970.1"/>
    <property type="molecule type" value="Genomic_DNA"/>
</dbReference>
<proteinExistence type="predicted"/>
<name>A0ABW3DAE4_9BACL</name>
<dbReference type="Pfam" id="PF14080">
    <property type="entry name" value="DUF4261"/>
    <property type="match status" value="1"/>
</dbReference>
<protein>
    <submittedName>
        <fullName evidence="3">DUF4261 domain-containing protein</fullName>
    </submittedName>
</protein>
<dbReference type="RefSeq" id="WP_144941791.1">
    <property type="nucleotide sequence ID" value="NZ_JBHTIU010000027.1"/>
</dbReference>
<evidence type="ECO:0000313" key="4">
    <source>
        <dbReference type="Proteomes" id="UP001597120"/>
    </source>
</evidence>
<evidence type="ECO:0000313" key="3">
    <source>
        <dbReference type="EMBL" id="MFD0868970.1"/>
    </source>
</evidence>
<sequence length="343" mass="39125">MGWLDLFRKWSKSKEQVTEEAHEPAEAPVKQEQEQETIVKSKEEFPGFAPVWMVELLYRHKPILNQERLYAKMQKYTGEARLDEHAPKGARDRDPVVSEAHSGERTRQDFEPLLFYHSNYMVQYRDGVVPAQTCILPSERPPEAALYEAALQQSWHWPDARQVVGGCRYSLLLTDFCAEGLNYKERLKLFQSALCALLETAPCEAIYWKTSGKLVQPEEYLRAISEGEWLHGAMNVRLYKAEGDGTGQPEMLVDTCGLAAMGVPDLQCHFTGLDPNEVATILVDLAYYLYERGDIIRDGETIGSAESQRWRCEHQHSLNEPRRRVIDLNPGEPYSAGGQLHGR</sequence>
<reference evidence="4" key="1">
    <citation type="journal article" date="2019" name="Int. J. Syst. Evol. Microbiol.">
        <title>The Global Catalogue of Microorganisms (GCM) 10K type strain sequencing project: providing services to taxonomists for standard genome sequencing and annotation.</title>
        <authorList>
            <consortium name="The Broad Institute Genomics Platform"/>
            <consortium name="The Broad Institute Genome Sequencing Center for Infectious Disease"/>
            <person name="Wu L."/>
            <person name="Ma J."/>
        </authorList>
    </citation>
    <scope>NUCLEOTIDE SEQUENCE [LARGE SCALE GENOMIC DNA]</scope>
    <source>
        <strain evidence="4">CCUG 57263</strain>
    </source>
</reference>
<comment type="caution">
    <text evidence="3">The sequence shown here is derived from an EMBL/GenBank/DDBJ whole genome shotgun (WGS) entry which is preliminary data.</text>
</comment>
<feature type="region of interest" description="Disordered" evidence="1">
    <location>
        <begin position="321"/>
        <end position="343"/>
    </location>
</feature>
<evidence type="ECO:0000259" key="2">
    <source>
        <dbReference type="Pfam" id="PF14080"/>
    </source>
</evidence>
<feature type="region of interest" description="Disordered" evidence="1">
    <location>
        <begin position="13"/>
        <end position="34"/>
    </location>
</feature>
<dbReference type="InterPro" id="IPR025357">
    <property type="entry name" value="DUF4261"/>
</dbReference>
<feature type="domain" description="DUF4261" evidence="2">
    <location>
        <begin position="254"/>
        <end position="329"/>
    </location>
</feature>
<accession>A0ABW3DAE4</accession>
<keyword evidence="4" id="KW-1185">Reference proteome</keyword>
<feature type="region of interest" description="Disordered" evidence="1">
    <location>
        <begin position="81"/>
        <end position="104"/>
    </location>
</feature>
<evidence type="ECO:0000256" key="1">
    <source>
        <dbReference type="SAM" id="MobiDB-lite"/>
    </source>
</evidence>
<dbReference type="Proteomes" id="UP001597120">
    <property type="component" value="Unassembled WGS sequence"/>
</dbReference>
<organism evidence="3 4">
    <name type="scientific">Paenibacillus residui</name>
    <dbReference type="NCBI Taxonomy" id="629724"/>
    <lineage>
        <taxon>Bacteria</taxon>
        <taxon>Bacillati</taxon>
        <taxon>Bacillota</taxon>
        <taxon>Bacilli</taxon>
        <taxon>Bacillales</taxon>
        <taxon>Paenibacillaceae</taxon>
        <taxon>Paenibacillus</taxon>
    </lineage>
</organism>